<keyword evidence="5" id="KW-1185">Reference proteome</keyword>
<dbReference type="PANTHER" id="PTHR31623:SF36">
    <property type="entry name" value="STEMMADENINE O-ACETYLTRANSFERASE-LIKE"/>
    <property type="match status" value="1"/>
</dbReference>
<protein>
    <submittedName>
        <fullName evidence="4">Uncharacterized protein</fullName>
    </submittedName>
</protein>
<dbReference type="AlphaFoldDB" id="A0AAW2D0H5"/>
<dbReference type="PANTHER" id="PTHR31623">
    <property type="entry name" value="F21J9.9"/>
    <property type="match status" value="1"/>
</dbReference>
<evidence type="ECO:0000256" key="1">
    <source>
        <dbReference type="ARBA" id="ARBA00009861"/>
    </source>
</evidence>
<keyword evidence="2" id="KW-0808">Transferase</keyword>
<accession>A0AAW2D0H5</accession>
<comment type="caution">
    <text evidence="4">The sequence shown here is derived from an EMBL/GenBank/DDBJ whole genome shotgun (WGS) entry which is preliminary data.</text>
</comment>
<keyword evidence="3" id="KW-0012">Acyltransferase</keyword>
<comment type="similarity">
    <text evidence="1">Belongs to the plant acyltransferase family.</text>
</comment>
<dbReference type="EMBL" id="JAZDWU010000005">
    <property type="protein sequence ID" value="KAL0002761.1"/>
    <property type="molecule type" value="Genomic_DNA"/>
</dbReference>
<dbReference type="Gene3D" id="3.30.559.10">
    <property type="entry name" value="Chloramphenicol acetyltransferase-like domain"/>
    <property type="match status" value="1"/>
</dbReference>
<dbReference type="InterPro" id="IPR023213">
    <property type="entry name" value="CAT-like_dom_sf"/>
</dbReference>
<dbReference type="Pfam" id="PF02458">
    <property type="entry name" value="Transferase"/>
    <property type="match status" value="1"/>
</dbReference>
<evidence type="ECO:0000256" key="2">
    <source>
        <dbReference type="ARBA" id="ARBA00022679"/>
    </source>
</evidence>
<sequence length="192" mass="21608">MSTNLNLDMSQIIAQHKKTLSDTFNIFFPFSGSIKTNLFIHDFETGVPFSEARVNCSMSEFLKHQETNLLALFVPYRTFCKETDTTIAQVAIKLNIFVCGGIAIGLSCSHKIEDATTSSSFLHSWDATFTGSPEKPSHGLIPILRKICKGNEGFLAFSDYFDQLEEMFSAEIKPDVWAFTCLLRFFNDLDFG</sequence>
<reference evidence="4 5" key="1">
    <citation type="submission" date="2024-01" db="EMBL/GenBank/DDBJ databases">
        <title>A telomere-to-telomere, gap-free genome of sweet tea (Lithocarpus litseifolius).</title>
        <authorList>
            <person name="Zhou J."/>
        </authorList>
    </citation>
    <scope>NUCLEOTIDE SEQUENCE [LARGE SCALE GENOMIC DNA]</scope>
    <source>
        <strain evidence="4">Zhou-2022a</strain>
        <tissue evidence="4">Leaf</tissue>
    </source>
</reference>
<dbReference type="Proteomes" id="UP001459277">
    <property type="component" value="Unassembled WGS sequence"/>
</dbReference>
<evidence type="ECO:0000313" key="4">
    <source>
        <dbReference type="EMBL" id="KAL0002761.1"/>
    </source>
</evidence>
<name>A0AAW2D0H5_9ROSI</name>
<proteinExistence type="inferred from homology"/>
<dbReference type="GO" id="GO:0016746">
    <property type="term" value="F:acyltransferase activity"/>
    <property type="evidence" value="ECO:0007669"/>
    <property type="project" value="UniProtKB-KW"/>
</dbReference>
<evidence type="ECO:0000313" key="5">
    <source>
        <dbReference type="Proteomes" id="UP001459277"/>
    </source>
</evidence>
<organism evidence="4 5">
    <name type="scientific">Lithocarpus litseifolius</name>
    <dbReference type="NCBI Taxonomy" id="425828"/>
    <lineage>
        <taxon>Eukaryota</taxon>
        <taxon>Viridiplantae</taxon>
        <taxon>Streptophyta</taxon>
        <taxon>Embryophyta</taxon>
        <taxon>Tracheophyta</taxon>
        <taxon>Spermatophyta</taxon>
        <taxon>Magnoliopsida</taxon>
        <taxon>eudicotyledons</taxon>
        <taxon>Gunneridae</taxon>
        <taxon>Pentapetalae</taxon>
        <taxon>rosids</taxon>
        <taxon>fabids</taxon>
        <taxon>Fagales</taxon>
        <taxon>Fagaceae</taxon>
        <taxon>Lithocarpus</taxon>
    </lineage>
</organism>
<evidence type="ECO:0000256" key="3">
    <source>
        <dbReference type="ARBA" id="ARBA00023315"/>
    </source>
</evidence>
<gene>
    <name evidence="4" type="ORF">SO802_016542</name>
</gene>